<dbReference type="Proteomes" id="UP000015106">
    <property type="component" value="Chromosome 2"/>
</dbReference>
<keyword evidence="2" id="KW-1185">Reference proteome</keyword>
<organism evidence="1 2">
    <name type="scientific">Triticum urartu</name>
    <name type="common">Red wild einkorn</name>
    <name type="synonym">Crithodium urartu</name>
    <dbReference type="NCBI Taxonomy" id="4572"/>
    <lineage>
        <taxon>Eukaryota</taxon>
        <taxon>Viridiplantae</taxon>
        <taxon>Streptophyta</taxon>
        <taxon>Embryophyta</taxon>
        <taxon>Tracheophyta</taxon>
        <taxon>Spermatophyta</taxon>
        <taxon>Magnoliopsida</taxon>
        <taxon>Liliopsida</taxon>
        <taxon>Poales</taxon>
        <taxon>Poaceae</taxon>
        <taxon>BOP clade</taxon>
        <taxon>Pooideae</taxon>
        <taxon>Triticodae</taxon>
        <taxon>Triticeae</taxon>
        <taxon>Triticinae</taxon>
        <taxon>Triticum</taxon>
    </lineage>
</organism>
<protein>
    <submittedName>
        <fullName evidence="1">Uncharacterized protein</fullName>
    </submittedName>
</protein>
<name>A0A8R7PKX0_TRIUA</name>
<evidence type="ECO:0000313" key="1">
    <source>
        <dbReference type="EnsemblPlants" id="TuG1812G0200005518.01.T01.cds404520"/>
    </source>
</evidence>
<proteinExistence type="predicted"/>
<reference evidence="1" key="3">
    <citation type="submission" date="2022-06" db="UniProtKB">
        <authorList>
            <consortium name="EnsemblPlants"/>
        </authorList>
    </citation>
    <scope>IDENTIFICATION</scope>
</reference>
<dbReference type="AlphaFoldDB" id="A0A8R7PKX0"/>
<reference evidence="1" key="2">
    <citation type="submission" date="2018-03" db="EMBL/GenBank/DDBJ databases">
        <title>The Triticum urartu genome reveals the dynamic nature of wheat genome evolution.</title>
        <authorList>
            <person name="Ling H."/>
            <person name="Ma B."/>
            <person name="Shi X."/>
            <person name="Liu H."/>
            <person name="Dong L."/>
            <person name="Sun H."/>
            <person name="Cao Y."/>
            <person name="Gao Q."/>
            <person name="Zheng S."/>
            <person name="Li Y."/>
            <person name="Yu Y."/>
            <person name="Du H."/>
            <person name="Qi M."/>
            <person name="Li Y."/>
            <person name="Yu H."/>
            <person name="Cui Y."/>
            <person name="Wang N."/>
            <person name="Chen C."/>
            <person name="Wu H."/>
            <person name="Zhao Y."/>
            <person name="Zhang J."/>
            <person name="Li Y."/>
            <person name="Zhou W."/>
            <person name="Zhang B."/>
            <person name="Hu W."/>
            <person name="Eijk M."/>
            <person name="Tang J."/>
            <person name="Witsenboer H."/>
            <person name="Zhao S."/>
            <person name="Li Z."/>
            <person name="Zhang A."/>
            <person name="Wang D."/>
            <person name="Liang C."/>
        </authorList>
    </citation>
    <scope>NUCLEOTIDE SEQUENCE [LARGE SCALE GENOMIC DNA]</scope>
    <source>
        <strain evidence="1">cv. G1812</strain>
    </source>
</reference>
<dbReference type="Gramene" id="TuG1812G0200005518.01.T01">
    <property type="protein sequence ID" value="TuG1812G0200005518.01.T01.cds404520"/>
    <property type="gene ID" value="TuG1812G0200005518.01"/>
</dbReference>
<sequence>MLIFVLIPTTLYIFHQISLIRQQGNTAYLLAAPKLRYQDSPPRHWPPERHVDGRRIHGLIGRDQGEEGFALVTLQEGKEKHVYDRYVILTASTLIRESLDIIARANVSCMLS</sequence>
<reference evidence="2" key="1">
    <citation type="journal article" date="2013" name="Nature">
        <title>Draft genome of the wheat A-genome progenitor Triticum urartu.</title>
        <authorList>
            <person name="Ling H.Q."/>
            <person name="Zhao S."/>
            <person name="Liu D."/>
            <person name="Wang J."/>
            <person name="Sun H."/>
            <person name="Zhang C."/>
            <person name="Fan H."/>
            <person name="Li D."/>
            <person name="Dong L."/>
            <person name="Tao Y."/>
            <person name="Gao C."/>
            <person name="Wu H."/>
            <person name="Li Y."/>
            <person name="Cui Y."/>
            <person name="Guo X."/>
            <person name="Zheng S."/>
            <person name="Wang B."/>
            <person name="Yu K."/>
            <person name="Liang Q."/>
            <person name="Yang W."/>
            <person name="Lou X."/>
            <person name="Chen J."/>
            <person name="Feng M."/>
            <person name="Jian J."/>
            <person name="Zhang X."/>
            <person name="Luo G."/>
            <person name="Jiang Y."/>
            <person name="Liu J."/>
            <person name="Wang Z."/>
            <person name="Sha Y."/>
            <person name="Zhang B."/>
            <person name="Wu H."/>
            <person name="Tang D."/>
            <person name="Shen Q."/>
            <person name="Xue P."/>
            <person name="Zou S."/>
            <person name="Wang X."/>
            <person name="Liu X."/>
            <person name="Wang F."/>
            <person name="Yang Y."/>
            <person name="An X."/>
            <person name="Dong Z."/>
            <person name="Zhang K."/>
            <person name="Zhang X."/>
            <person name="Luo M.C."/>
            <person name="Dvorak J."/>
            <person name="Tong Y."/>
            <person name="Wang J."/>
            <person name="Yang H."/>
            <person name="Li Z."/>
            <person name="Wang D."/>
            <person name="Zhang A."/>
            <person name="Wang J."/>
        </authorList>
    </citation>
    <scope>NUCLEOTIDE SEQUENCE</scope>
    <source>
        <strain evidence="2">cv. G1812</strain>
    </source>
</reference>
<evidence type="ECO:0000313" key="2">
    <source>
        <dbReference type="Proteomes" id="UP000015106"/>
    </source>
</evidence>
<dbReference type="EnsemblPlants" id="TuG1812G0200005518.01.T01">
    <property type="protein sequence ID" value="TuG1812G0200005518.01.T01.cds404520"/>
    <property type="gene ID" value="TuG1812G0200005518.01"/>
</dbReference>
<accession>A0A8R7PKX0</accession>